<comment type="caution">
    <text evidence="3">The sequence shown here is derived from an EMBL/GenBank/DDBJ whole genome shotgun (WGS) entry which is preliminary data.</text>
</comment>
<dbReference type="EMBL" id="JAKRCV010000022">
    <property type="protein sequence ID" value="MCG7321935.1"/>
    <property type="molecule type" value="Genomic_DNA"/>
</dbReference>
<feature type="domain" description="Protein kinase" evidence="2">
    <location>
        <begin position="14"/>
        <end position="288"/>
    </location>
</feature>
<proteinExistence type="predicted"/>
<keyword evidence="4" id="KW-1185">Reference proteome</keyword>
<dbReference type="RefSeq" id="WP_029211852.1">
    <property type="nucleotide sequence ID" value="NZ_DAMDMH010000033.1"/>
</dbReference>
<evidence type="ECO:0000313" key="3">
    <source>
        <dbReference type="EMBL" id="MCG7321935.1"/>
    </source>
</evidence>
<evidence type="ECO:0000259" key="2">
    <source>
        <dbReference type="PROSITE" id="PS50011"/>
    </source>
</evidence>
<feature type="compositionally biased region" description="Low complexity" evidence="1">
    <location>
        <begin position="323"/>
        <end position="338"/>
    </location>
</feature>
<sequence length="353" mass="37702">MSLSAGELIERSQLGQLEYIAEGGQGRVYRCLTLQLPDVHHRLAYKEFKAGQLASGGLEAIVGVRSRMSAPDRDLLDSHAAWPIRLVRDQGRVVGLLMPLIPDSFVQVGRSITGSAMRKEREIQFLFLAANRCAKLGFPLVNLHQRLHLCEELARVFALLHANNVVFGDFNAKNALFSVGPGRADAGIMLVDCDAVRVRGTMSAVPQLNTPDWEPPAAEQTQLTSYTDVYKYALFVLRCLSPGTNASTARDTRRVADVLDPEGQHLLAASLSETPGHRPSCAQWADYFARLRAARLAGLPVAPTPGSTTVGAGAASAASPTAPAATAAPAAPQAAPAPGAGGWRRAPDGSWIR</sequence>
<organism evidence="3 4">
    <name type="scientific">Arsenicicoccus bolidensis</name>
    <dbReference type="NCBI Taxonomy" id="229480"/>
    <lineage>
        <taxon>Bacteria</taxon>
        <taxon>Bacillati</taxon>
        <taxon>Actinomycetota</taxon>
        <taxon>Actinomycetes</taxon>
        <taxon>Micrococcales</taxon>
        <taxon>Intrasporangiaceae</taxon>
        <taxon>Arsenicicoccus</taxon>
    </lineage>
</organism>
<dbReference type="InterPro" id="IPR000719">
    <property type="entry name" value="Prot_kinase_dom"/>
</dbReference>
<dbReference type="SUPFAM" id="SSF56112">
    <property type="entry name" value="Protein kinase-like (PK-like)"/>
    <property type="match status" value="1"/>
</dbReference>
<dbReference type="PROSITE" id="PS50011">
    <property type="entry name" value="PROTEIN_KINASE_DOM"/>
    <property type="match status" value="1"/>
</dbReference>
<evidence type="ECO:0000313" key="4">
    <source>
        <dbReference type="Proteomes" id="UP001521931"/>
    </source>
</evidence>
<dbReference type="Gene3D" id="1.10.510.10">
    <property type="entry name" value="Transferase(Phosphotransferase) domain 1"/>
    <property type="match status" value="1"/>
</dbReference>
<dbReference type="InterPro" id="IPR011009">
    <property type="entry name" value="Kinase-like_dom_sf"/>
</dbReference>
<evidence type="ECO:0000256" key="1">
    <source>
        <dbReference type="SAM" id="MobiDB-lite"/>
    </source>
</evidence>
<accession>A0ABS9Q3U7</accession>
<gene>
    <name evidence="3" type="ORF">MHL29_08560</name>
</gene>
<reference evidence="3 4" key="1">
    <citation type="submission" date="2022-02" db="EMBL/GenBank/DDBJ databases">
        <title>Uncovering new skin microbiome diversity through culturing and metagenomics.</title>
        <authorList>
            <person name="Conlan S."/>
            <person name="Deming C."/>
            <person name="Nisc Comparative Sequencing Program N."/>
            <person name="Segre J.A."/>
        </authorList>
    </citation>
    <scope>NUCLEOTIDE SEQUENCE [LARGE SCALE GENOMIC DNA]</scope>
    <source>
        <strain evidence="3 4">ACRQZ</strain>
    </source>
</reference>
<feature type="region of interest" description="Disordered" evidence="1">
    <location>
        <begin position="323"/>
        <end position="353"/>
    </location>
</feature>
<dbReference type="Proteomes" id="UP001521931">
    <property type="component" value="Unassembled WGS sequence"/>
</dbReference>
<name>A0ABS9Q3U7_9MICO</name>
<protein>
    <recommendedName>
        <fullName evidence="2">Protein kinase domain-containing protein</fullName>
    </recommendedName>
</protein>